<keyword evidence="5 9" id="KW-0472">Membrane</keyword>
<evidence type="ECO:0000256" key="8">
    <source>
        <dbReference type="SAM" id="MobiDB-lite"/>
    </source>
</evidence>
<keyword evidence="13" id="KW-1185">Reference proteome</keyword>
<evidence type="ECO:0000259" key="10">
    <source>
        <dbReference type="Pfam" id="PF20238"/>
    </source>
</evidence>
<evidence type="ECO:0000313" key="13">
    <source>
        <dbReference type="Proteomes" id="UP000094020"/>
    </source>
</evidence>
<feature type="compositionally biased region" description="Low complexity" evidence="8">
    <location>
        <begin position="161"/>
        <end position="173"/>
    </location>
</feature>
<dbReference type="Proteomes" id="UP000094020">
    <property type="component" value="Chromosome 1"/>
</dbReference>
<accession>A0A1B9HSD6</accession>
<evidence type="ECO:0000256" key="4">
    <source>
        <dbReference type="ARBA" id="ARBA00022729"/>
    </source>
</evidence>
<feature type="transmembrane region" description="Helical" evidence="9">
    <location>
        <begin position="192"/>
        <end position="219"/>
    </location>
</feature>
<dbReference type="InterPro" id="IPR046936">
    <property type="entry name" value="BIM1-like"/>
</dbReference>
<keyword evidence="2" id="KW-1003">Cell membrane</keyword>
<dbReference type="GO" id="GO:0005886">
    <property type="term" value="C:plasma membrane"/>
    <property type="evidence" value="ECO:0007669"/>
    <property type="project" value="UniProtKB-SubCell"/>
</dbReference>
<evidence type="ECO:0000313" key="11">
    <source>
        <dbReference type="EMBL" id="OCF46158.1"/>
    </source>
</evidence>
<dbReference type="OrthoDB" id="2587363at2759"/>
<dbReference type="GO" id="GO:0098552">
    <property type="term" value="C:side of membrane"/>
    <property type="evidence" value="ECO:0007669"/>
    <property type="project" value="UniProtKB-KW"/>
</dbReference>
<dbReference type="CDD" id="cd21176">
    <property type="entry name" value="LPMO_auxiliary-like"/>
    <property type="match status" value="1"/>
</dbReference>
<dbReference type="PANTHER" id="PTHR34992">
    <property type="entry name" value="HYPHAL ANASTAMOSIS-7 PROTEIN"/>
    <property type="match status" value="1"/>
</dbReference>
<evidence type="ECO:0000256" key="6">
    <source>
        <dbReference type="ARBA" id="ARBA00023180"/>
    </source>
</evidence>
<dbReference type="KEGG" id="kpin:30176197"/>
<reference evidence="11" key="3">
    <citation type="submission" date="2016-07" db="EMBL/GenBank/DDBJ databases">
        <title>Evolution of pathogenesis and genome organization in the Tremellales.</title>
        <authorList>
            <person name="Cuomo C."/>
            <person name="Litvintseva A."/>
            <person name="Heitman J."/>
            <person name="Chen Y."/>
            <person name="Sun S."/>
            <person name="Springer D."/>
            <person name="Dromer F."/>
            <person name="Young S."/>
            <person name="Zeng Q."/>
            <person name="Chapman S."/>
            <person name="Gujja S."/>
            <person name="Saif S."/>
            <person name="Birren B."/>
        </authorList>
    </citation>
    <scope>NUCLEOTIDE SEQUENCE</scope>
    <source>
        <strain evidence="11">CBS 10737</strain>
    </source>
</reference>
<sequence length="249" mass="25636">MGLLQSAFAWPPGRDFNVSSATKAPCGGSPAGTRTSYPVKGGEISLTSKTTLDNLNVLWTNETDPSLFHAFSTYANSLTELGAGHYCQPGPDFTSYGLKAGDDVTLMLMYNLEDNGDNYFYCADITLTSADGFTPSVNYMCSNLTSSIQVASSQDSMKVGETASTSDTTSSETPQATFTGSSQTSGSSSSGLSAAAGGGIGAAIGMVVIAILAALAYALGYVRFGKKKPVVLGDHASDSTGVPVKAAQY</sequence>
<dbReference type="InterPro" id="IPR046530">
    <property type="entry name" value="BIM1-like_dom"/>
</dbReference>
<keyword evidence="9" id="KW-1133">Transmembrane helix</keyword>
<protein>
    <recommendedName>
        <fullName evidence="10">Copper acquisition factor BIM1-like domain-containing protein</fullName>
    </recommendedName>
</protein>
<dbReference type="STRING" id="1296096.A0A1B9HSD6"/>
<name>A0A1B9HSD6_9TREE</name>
<keyword evidence="3" id="KW-0336">GPI-anchor</keyword>
<dbReference type="Pfam" id="PF20238">
    <property type="entry name" value="BIM1-like_dom"/>
    <property type="match status" value="1"/>
</dbReference>
<reference evidence="12" key="2">
    <citation type="submission" date="2013-07" db="EMBL/GenBank/DDBJ databases">
        <authorList>
            <consortium name="The Broad Institute Genome Sequencing Platform"/>
            <person name="Cuomo C."/>
            <person name="Litvintseva A."/>
            <person name="Chen Y."/>
            <person name="Heitman J."/>
            <person name="Sun S."/>
            <person name="Springer D."/>
            <person name="Dromer F."/>
            <person name="Young S.K."/>
            <person name="Zeng Q."/>
            <person name="Gargeya S."/>
            <person name="Fitzgerald M."/>
            <person name="Abouelleil A."/>
            <person name="Alvarado L."/>
            <person name="Berlin A.M."/>
            <person name="Chapman S.B."/>
            <person name="Dewar J."/>
            <person name="Goldberg J."/>
            <person name="Griggs A."/>
            <person name="Gujja S."/>
            <person name="Hansen M."/>
            <person name="Howarth C."/>
            <person name="Imamovic A."/>
            <person name="Larimer J."/>
            <person name="McCowan C."/>
            <person name="Murphy C."/>
            <person name="Pearson M."/>
            <person name="Priest M."/>
            <person name="Roberts A."/>
            <person name="Saif S."/>
            <person name="Shea T."/>
            <person name="Sykes S."/>
            <person name="Wortman J."/>
            <person name="Nusbaum C."/>
            <person name="Birren B."/>
        </authorList>
    </citation>
    <scope>NUCLEOTIDE SEQUENCE</scope>
    <source>
        <strain evidence="12">CBS 10737</strain>
    </source>
</reference>
<evidence type="ECO:0000256" key="5">
    <source>
        <dbReference type="ARBA" id="ARBA00023136"/>
    </source>
</evidence>
<evidence type="ECO:0000256" key="2">
    <source>
        <dbReference type="ARBA" id="ARBA00022475"/>
    </source>
</evidence>
<dbReference type="AlphaFoldDB" id="A0A1B9HSD6"/>
<reference evidence="12" key="4">
    <citation type="submission" date="2024-02" db="EMBL/GenBank/DDBJ databases">
        <title>Comparative genomics of Cryptococcus and Kwoniella reveals pathogenesis evolution and contrasting modes of karyotype evolution via chromosome fusion or intercentromeric recombination.</title>
        <authorList>
            <person name="Coelho M.A."/>
            <person name="David-Palma M."/>
            <person name="Shea T."/>
            <person name="Bowers K."/>
            <person name="McGinley-Smith S."/>
            <person name="Mohammad A.W."/>
            <person name="Gnirke A."/>
            <person name="Yurkov A.M."/>
            <person name="Nowrousian M."/>
            <person name="Sun S."/>
            <person name="Cuomo C.A."/>
            <person name="Heitman J."/>
        </authorList>
    </citation>
    <scope>NUCLEOTIDE SEQUENCE</scope>
    <source>
        <strain evidence="12">CBS 10737</strain>
    </source>
</reference>
<feature type="region of interest" description="Disordered" evidence="8">
    <location>
        <begin position="158"/>
        <end position="188"/>
    </location>
</feature>
<proteinExistence type="predicted"/>
<dbReference type="RefSeq" id="XP_019007377.1">
    <property type="nucleotide sequence ID" value="XM_019159513.1"/>
</dbReference>
<evidence type="ECO:0000256" key="3">
    <source>
        <dbReference type="ARBA" id="ARBA00022622"/>
    </source>
</evidence>
<keyword evidence="6" id="KW-0325">Glycoprotein</keyword>
<evidence type="ECO:0000256" key="9">
    <source>
        <dbReference type="SAM" id="Phobius"/>
    </source>
</evidence>
<keyword evidence="7" id="KW-0449">Lipoprotein</keyword>
<evidence type="ECO:0000313" key="12">
    <source>
        <dbReference type="EMBL" id="WWC66113.1"/>
    </source>
</evidence>
<feature type="domain" description="Copper acquisition factor BIM1-like" evidence="10">
    <location>
        <begin position="7"/>
        <end position="145"/>
    </location>
</feature>
<dbReference type="EMBL" id="KV700119">
    <property type="protein sequence ID" value="OCF46158.1"/>
    <property type="molecule type" value="Genomic_DNA"/>
</dbReference>
<dbReference type="GeneID" id="30176197"/>
<organism evidence="11">
    <name type="scientific">Kwoniella pini CBS 10737</name>
    <dbReference type="NCBI Taxonomy" id="1296096"/>
    <lineage>
        <taxon>Eukaryota</taxon>
        <taxon>Fungi</taxon>
        <taxon>Dikarya</taxon>
        <taxon>Basidiomycota</taxon>
        <taxon>Agaricomycotina</taxon>
        <taxon>Tremellomycetes</taxon>
        <taxon>Tremellales</taxon>
        <taxon>Cryptococcaceae</taxon>
        <taxon>Kwoniella</taxon>
    </lineage>
</organism>
<dbReference type="EMBL" id="CP144519">
    <property type="protein sequence ID" value="WWC66113.1"/>
    <property type="molecule type" value="Genomic_DNA"/>
</dbReference>
<dbReference type="PANTHER" id="PTHR34992:SF5">
    <property type="entry name" value="ANCHORED PROTEIN, PUTATIVE (AFU_ORTHOLOGUE AFUA_6G02800)-RELATED"/>
    <property type="match status" value="1"/>
</dbReference>
<keyword evidence="4" id="KW-0732">Signal</keyword>
<comment type="subcellular location">
    <subcellularLocation>
        <location evidence="1">Cell membrane</location>
        <topology evidence="1">Lipid-anchor</topology>
        <topology evidence="1">GPI-anchor</topology>
    </subcellularLocation>
</comment>
<evidence type="ECO:0000256" key="1">
    <source>
        <dbReference type="ARBA" id="ARBA00004609"/>
    </source>
</evidence>
<evidence type="ECO:0000256" key="7">
    <source>
        <dbReference type="ARBA" id="ARBA00023288"/>
    </source>
</evidence>
<gene>
    <name evidence="11" type="ORF">I206_07828</name>
    <name evidence="12" type="ORF">I206_100013</name>
</gene>
<keyword evidence="9" id="KW-0812">Transmembrane</keyword>
<reference evidence="11" key="1">
    <citation type="submission" date="2013-07" db="EMBL/GenBank/DDBJ databases">
        <title>The Genome Sequence of Cryptococcus pinus CBS10737.</title>
        <authorList>
            <consortium name="The Broad Institute Genome Sequencing Platform"/>
            <person name="Cuomo C."/>
            <person name="Litvintseva A."/>
            <person name="Chen Y."/>
            <person name="Heitman J."/>
            <person name="Sun S."/>
            <person name="Springer D."/>
            <person name="Dromer F."/>
            <person name="Young S.K."/>
            <person name="Zeng Q."/>
            <person name="Gargeya S."/>
            <person name="Fitzgerald M."/>
            <person name="Abouelleil A."/>
            <person name="Alvarado L."/>
            <person name="Berlin A.M."/>
            <person name="Chapman S.B."/>
            <person name="Dewar J."/>
            <person name="Goldberg J."/>
            <person name="Griggs A."/>
            <person name="Gujja S."/>
            <person name="Hansen M."/>
            <person name="Howarth C."/>
            <person name="Imamovic A."/>
            <person name="Larimer J."/>
            <person name="McCowan C."/>
            <person name="Murphy C."/>
            <person name="Pearson M."/>
            <person name="Priest M."/>
            <person name="Roberts A."/>
            <person name="Saif S."/>
            <person name="Shea T."/>
            <person name="Sykes S."/>
            <person name="Wortman J."/>
            <person name="Nusbaum C."/>
            <person name="Birren B."/>
        </authorList>
    </citation>
    <scope>NUCLEOTIDE SEQUENCE [LARGE SCALE GENOMIC DNA]</scope>
    <source>
        <strain evidence="11">CBS 10737</strain>
    </source>
</reference>